<dbReference type="CDD" id="cd12148">
    <property type="entry name" value="fungal_TF_MHR"/>
    <property type="match status" value="1"/>
</dbReference>
<feature type="compositionally biased region" description="Low complexity" evidence="3">
    <location>
        <begin position="719"/>
        <end position="745"/>
    </location>
</feature>
<dbReference type="InterPro" id="IPR050613">
    <property type="entry name" value="Sec_Metabolite_Reg"/>
</dbReference>
<keyword evidence="6" id="KW-1185">Reference proteome</keyword>
<evidence type="ECO:0000259" key="4">
    <source>
        <dbReference type="SMART" id="SM00906"/>
    </source>
</evidence>
<dbReference type="PANTHER" id="PTHR31001">
    <property type="entry name" value="UNCHARACTERIZED TRANSCRIPTIONAL REGULATORY PROTEIN"/>
    <property type="match status" value="1"/>
</dbReference>
<name>A0A067Q2U3_9AGAM</name>
<dbReference type="GO" id="GO:0006351">
    <property type="term" value="P:DNA-templated transcription"/>
    <property type="evidence" value="ECO:0007669"/>
    <property type="project" value="InterPro"/>
</dbReference>
<dbReference type="EMBL" id="KL197719">
    <property type="protein sequence ID" value="KDQ57817.1"/>
    <property type="molecule type" value="Genomic_DNA"/>
</dbReference>
<feature type="compositionally biased region" description="Low complexity" evidence="3">
    <location>
        <begin position="672"/>
        <end position="687"/>
    </location>
</feature>
<proteinExistence type="predicted"/>
<comment type="subcellular location">
    <subcellularLocation>
        <location evidence="1">Nucleus</location>
    </subcellularLocation>
</comment>
<feature type="region of interest" description="Disordered" evidence="3">
    <location>
        <begin position="661"/>
        <end position="794"/>
    </location>
</feature>
<organism evidence="5 6">
    <name type="scientific">Jaapia argillacea MUCL 33604</name>
    <dbReference type="NCBI Taxonomy" id="933084"/>
    <lineage>
        <taxon>Eukaryota</taxon>
        <taxon>Fungi</taxon>
        <taxon>Dikarya</taxon>
        <taxon>Basidiomycota</taxon>
        <taxon>Agaricomycotina</taxon>
        <taxon>Agaricomycetes</taxon>
        <taxon>Agaricomycetidae</taxon>
        <taxon>Jaapiales</taxon>
        <taxon>Jaapiaceae</taxon>
        <taxon>Jaapia</taxon>
    </lineage>
</organism>
<dbReference type="HOGENOM" id="CLU_007340_1_0_1"/>
<keyword evidence="2" id="KW-0539">Nucleus</keyword>
<gene>
    <name evidence="5" type="ORF">JAAARDRAFT_276298</name>
</gene>
<dbReference type="GO" id="GO:0003677">
    <property type="term" value="F:DNA binding"/>
    <property type="evidence" value="ECO:0007669"/>
    <property type="project" value="InterPro"/>
</dbReference>
<dbReference type="InterPro" id="IPR007219">
    <property type="entry name" value="XnlR_reg_dom"/>
</dbReference>
<evidence type="ECO:0000313" key="5">
    <source>
        <dbReference type="EMBL" id="KDQ57817.1"/>
    </source>
</evidence>
<evidence type="ECO:0000256" key="3">
    <source>
        <dbReference type="SAM" id="MobiDB-lite"/>
    </source>
</evidence>
<dbReference type="AlphaFoldDB" id="A0A067Q2U3"/>
<feature type="compositionally biased region" description="Polar residues" evidence="3">
    <location>
        <begin position="1"/>
        <end position="13"/>
    </location>
</feature>
<dbReference type="Pfam" id="PF04082">
    <property type="entry name" value="Fungal_trans"/>
    <property type="match status" value="1"/>
</dbReference>
<evidence type="ECO:0000256" key="1">
    <source>
        <dbReference type="ARBA" id="ARBA00004123"/>
    </source>
</evidence>
<reference evidence="6" key="1">
    <citation type="journal article" date="2014" name="Proc. Natl. Acad. Sci. U.S.A.">
        <title>Extensive sampling of basidiomycete genomes demonstrates inadequacy of the white-rot/brown-rot paradigm for wood decay fungi.</title>
        <authorList>
            <person name="Riley R."/>
            <person name="Salamov A.A."/>
            <person name="Brown D.W."/>
            <person name="Nagy L.G."/>
            <person name="Floudas D."/>
            <person name="Held B.W."/>
            <person name="Levasseur A."/>
            <person name="Lombard V."/>
            <person name="Morin E."/>
            <person name="Otillar R."/>
            <person name="Lindquist E.A."/>
            <person name="Sun H."/>
            <person name="LaButti K.M."/>
            <person name="Schmutz J."/>
            <person name="Jabbour D."/>
            <person name="Luo H."/>
            <person name="Baker S.E."/>
            <person name="Pisabarro A.G."/>
            <person name="Walton J.D."/>
            <person name="Blanchette R.A."/>
            <person name="Henrissat B."/>
            <person name="Martin F."/>
            <person name="Cullen D."/>
            <person name="Hibbett D.S."/>
            <person name="Grigoriev I.V."/>
        </authorList>
    </citation>
    <scope>NUCLEOTIDE SEQUENCE [LARGE SCALE GENOMIC DNA]</scope>
    <source>
        <strain evidence="6">MUCL 33604</strain>
    </source>
</reference>
<dbReference type="GO" id="GO:0008270">
    <property type="term" value="F:zinc ion binding"/>
    <property type="evidence" value="ECO:0007669"/>
    <property type="project" value="InterPro"/>
</dbReference>
<dbReference type="STRING" id="933084.A0A067Q2U3"/>
<dbReference type="Proteomes" id="UP000027265">
    <property type="component" value="Unassembled WGS sequence"/>
</dbReference>
<dbReference type="OrthoDB" id="424974at2759"/>
<dbReference type="GO" id="GO:0005634">
    <property type="term" value="C:nucleus"/>
    <property type="evidence" value="ECO:0007669"/>
    <property type="project" value="UniProtKB-SubCell"/>
</dbReference>
<feature type="domain" description="Xylanolytic transcriptional activator regulatory" evidence="4">
    <location>
        <begin position="379"/>
        <end position="452"/>
    </location>
</feature>
<sequence>MPANNSRHTSSQRFAAGGPNGDDDLVLRRARGEISCAECYRYANRLAIHDHFNYLVASDRLKVRCDKKIPCGSCARRGCPNICPNGSLSTGQGSRYILADTEKLHIKIAEMGNRIRQLEDALAAAHGRNSPERHPLLDEKLLSVKVWPEVPSSKRKGQPHETAVAEAIDALGTLTIGDRGEAKYFGRSGGGETLLFVDGEWEDSLQEVPAVPEELSKICTTFLFSSPSMAAPGVSSLLQNYLPPEPRAWSLCETFFEHTSWFFEPMKRRDLVDEIMTPTYKWLKETRLSDGQVKPDVKTTPLTSPHKLAVLYMVFALGALTDLTLPPFNPEAEKYHYLARMALSLRSFTDSPVIETVLAIALMGVYHSIAGQGYTTDSAWALVSFSAKLAQSIGLHRECTRWGLDERTVQKRRTAFWAIFACDVILSVELGRPPSTPLKFVDCEFPTDEEQMVDEKGDVQPGYKAWAYRKSKELFAPAIDKTLAAEPLKYETILELDRQFQDMSVPQSVKIFVGPEGIDYYTPSVCMRAYLVSQFRLVPLLVIHRNFFAQVLLDYPDNPLASPYAPSYLAVTRTASVVIKSHVHYFERCPELCTRVRFFFTHLFSSSVIMGFILARTPKSHSASEVFADFNLAMGLFEKAATRSVRARRALSYLRKLRDKSQYTDGNRNDNPGTSTPSSSTTGQTSTAEDELALFGGQTRVLSSKNKMMPKDWSDRQNSPASSPPSTTAESQVSSPQSTSSGESTKQTAETTLPSYMEPPPRSRAPKQQLYGRAPPSSSRPKFTAKPSIPAEPVPMSWTGNILSGSTGASAPVPASVIPPASFPGIFPESFSQNPSAHAGFPNGGGGAAEFSLNGFDFDLGSGWGQDMDAASSSTGNLFEFVMNGGPTTEDTGLTDGWMSLMRQSGILDGAGYGFGDSSAQSMMS</sequence>
<protein>
    <recommendedName>
        <fullName evidence="4">Xylanolytic transcriptional activator regulatory domain-containing protein</fullName>
    </recommendedName>
</protein>
<feature type="region of interest" description="Disordered" evidence="3">
    <location>
        <begin position="1"/>
        <end position="20"/>
    </location>
</feature>
<evidence type="ECO:0000313" key="6">
    <source>
        <dbReference type="Proteomes" id="UP000027265"/>
    </source>
</evidence>
<dbReference type="InParanoid" id="A0A067Q2U3"/>
<dbReference type="PANTHER" id="PTHR31001:SF56">
    <property type="entry name" value="ZN(2)-C6 FUNGAL-TYPE DOMAIN-CONTAINING PROTEIN"/>
    <property type="match status" value="1"/>
</dbReference>
<accession>A0A067Q2U3</accession>
<evidence type="ECO:0000256" key="2">
    <source>
        <dbReference type="ARBA" id="ARBA00023242"/>
    </source>
</evidence>
<dbReference type="SMART" id="SM00906">
    <property type="entry name" value="Fungal_trans"/>
    <property type="match status" value="1"/>
</dbReference>